<proteinExistence type="predicted"/>
<organism evidence="1 2">
    <name type="scientific">Nibribacter koreensis</name>
    <dbReference type="NCBI Taxonomy" id="1084519"/>
    <lineage>
        <taxon>Bacteria</taxon>
        <taxon>Pseudomonadati</taxon>
        <taxon>Bacteroidota</taxon>
        <taxon>Cytophagia</taxon>
        <taxon>Cytophagales</taxon>
        <taxon>Hymenobacteraceae</taxon>
        <taxon>Nibribacter</taxon>
    </lineage>
</organism>
<gene>
    <name evidence="1" type="ORF">GCM10023183_17750</name>
</gene>
<comment type="caution">
    <text evidence="1">The sequence shown here is derived from an EMBL/GenBank/DDBJ whole genome shotgun (WGS) entry which is preliminary data.</text>
</comment>
<evidence type="ECO:0000313" key="1">
    <source>
        <dbReference type="EMBL" id="GAA4304427.1"/>
    </source>
</evidence>
<reference evidence="2" key="1">
    <citation type="journal article" date="2019" name="Int. J. Syst. Evol. Microbiol.">
        <title>The Global Catalogue of Microorganisms (GCM) 10K type strain sequencing project: providing services to taxonomists for standard genome sequencing and annotation.</title>
        <authorList>
            <consortium name="The Broad Institute Genomics Platform"/>
            <consortium name="The Broad Institute Genome Sequencing Center for Infectious Disease"/>
            <person name="Wu L."/>
            <person name="Ma J."/>
        </authorList>
    </citation>
    <scope>NUCLEOTIDE SEQUENCE [LARGE SCALE GENOMIC DNA]</scope>
    <source>
        <strain evidence="2">JCM 17917</strain>
    </source>
</reference>
<evidence type="ECO:0000313" key="2">
    <source>
        <dbReference type="Proteomes" id="UP001501844"/>
    </source>
</evidence>
<dbReference type="Proteomes" id="UP001501844">
    <property type="component" value="Unassembled WGS sequence"/>
</dbReference>
<protein>
    <submittedName>
        <fullName evidence="1">Uncharacterized protein</fullName>
    </submittedName>
</protein>
<accession>A0ABP8FIF3</accession>
<keyword evidence="2" id="KW-1185">Reference proteome</keyword>
<sequence>MLSTEQDQEVRLYWTRYFLAEVYFCKTHHRTEKIVALTDHAGLERYVAHLNVTQLLPSNF</sequence>
<dbReference type="EMBL" id="BAABGX010000002">
    <property type="protein sequence ID" value="GAA4304427.1"/>
    <property type="molecule type" value="Genomic_DNA"/>
</dbReference>
<name>A0ABP8FIF3_9BACT</name>